<protein>
    <submittedName>
        <fullName evidence="1">Uncharacterized protein</fullName>
    </submittedName>
</protein>
<sequence>MQRLLPILFKKVGSHDYYIGQRDEEQSPYDFEELFTHCLHLVLGYHTSRDCGYFLQVLAPWLDGAKKALDNSRADFNLYQRERMRIQKKQQLIKFKIEKDDSLFVLKKYVAEDQRVSMQMDGVKSEISKDKKKAKKRKLLIDVTRSSELIFKKNLCI</sequence>
<accession>A0AAE9FHE0</accession>
<reference evidence="1 2" key="1">
    <citation type="submission" date="2022-04" db="EMBL/GenBank/DDBJ databases">
        <title>Chromosome-level reference genomes for two strains of Caenorhabditis briggsae: an improved platform for comparative genomics.</title>
        <authorList>
            <person name="Stevens L."/>
            <person name="Andersen E."/>
        </authorList>
    </citation>
    <scope>NUCLEOTIDE SEQUENCE [LARGE SCALE GENOMIC DNA]</scope>
    <source>
        <strain evidence="1">VX34</strain>
        <tissue evidence="1">Whole-organism</tissue>
    </source>
</reference>
<evidence type="ECO:0000313" key="2">
    <source>
        <dbReference type="Proteomes" id="UP000829354"/>
    </source>
</evidence>
<name>A0AAE9FHE0_CAEBR</name>
<dbReference type="EMBL" id="CP092625">
    <property type="protein sequence ID" value="UMM43642.1"/>
    <property type="molecule type" value="Genomic_DNA"/>
</dbReference>
<gene>
    <name evidence="1" type="ORF">L5515_019069</name>
</gene>
<organism evidence="1 2">
    <name type="scientific">Caenorhabditis briggsae</name>
    <dbReference type="NCBI Taxonomy" id="6238"/>
    <lineage>
        <taxon>Eukaryota</taxon>
        <taxon>Metazoa</taxon>
        <taxon>Ecdysozoa</taxon>
        <taxon>Nematoda</taxon>
        <taxon>Chromadorea</taxon>
        <taxon>Rhabditida</taxon>
        <taxon>Rhabditina</taxon>
        <taxon>Rhabditomorpha</taxon>
        <taxon>Rhabditoidea</taxon>
        <taxon>Rhabditidae</taxon>
        <taxon>Peloderinae</taxon>
        <taxon>Caenorhabditis</taxon>
    </lineage>
</organism>
<dbReference type="Proteomes" id="UP000829354">
    <property type="component" value="Chromosome X"/>
</dbReference>
<proteinExistence type="predicted"/>
<dbReference type="AlphaFoldDB" id="A0AAE9FHE0"/>
<evidence type="ECO:0000313" key="1">
    <source>
        <dbReference type="EMBL" id="UMM43642.1"/>
    </source>
</evidence>
<keyword evidence="2" id="KW-1185">Reference proteome</keyword>